<organism evidence="1 2">
    <name type="scientific">Synaphobranchus kaupii</name>
    <name type="common">Kaup's arrowtooth eel</name>
    <dbReference type="NCBI Taxonomy" id="118154"/>
    <lineage>
        <taxon>Eukaryota</taxon>
        <taxon>Metazoa</taxon>
        <taxon>Chordata</taxon>
        <taxon>Craniata</taxon>
        <taxon>Vertebrata</taxon>
        <taxon>Euteleostomi</taxon>
        <taxon>Actinopterygii</taxon>
        <taxon>Neopterygii</taxon>
        <taxon>Teleostei</taxon>
        <taxon>Anguilliformes</taxon>
        <taxon>Synaphobranchidae</taxon>
        <taxon>Synaphobranchus</taxon>
    </lineage>
</organism>
<protein>
    <submittedName>
        <fullName evidence="1">Uncharacterized protein</fullName>
    </submittedName>
</protein>
<dbReference type="EMBL" id="JAINUF010000013">
    <property type="protein sequence ID" value="KAJ8343849.1"/>
    <property type="molecule type" value="Genomic_DNA"/>
</dbReference>
<gene>
    <name evidence="1" type="ORF">SKAU_G00311780</name>
</gene>
<dbReference type="AlphaFoldDB" id="A0A9Q1ERS6"/>
<comment type="caution">
    <text evidence="1">The sequence shown here is derived from an EMBL/GenBank/DDBJ whole genome shotgun (WGS) entry which is preliminary data.</text>
</comment>
<evidence type="ECO:0000313" key="1">
    <source>
        <dbReference type="EMBL" id="KAJ8343849.1"/>
    </source>
</evidence>
<evidence type="ECO:0000313" key="2">
    <source>
        <dbReference type="Proteomes" id="UP001152622"/>
    </source>
</evidence>
<dbReference type="Proteomes" id="UP001152622">
    <property type="component" value="Chromosome 13"/>
</dbReference>
<accession>A0A9Q1ERS6</accession>
<sequence>MAAQCQQQCPEPNLDPLPMSTMSAEEHRVFTRRLMAGAYWILSCQAPAQHSCLGYRMTSSICSLMSSETGRWFSLSGIDVCSCCDTSCGVTRKGRSLDDSAAQWEGVAFLGPIIVQQAADSDLVSESPSTLLKAEDHGVTGVTRDHGHGWSDCCRGTRLCDCAGNCIALETTQVPLV</sequence>
<reference evidence="1" key="1">
    <citation type="journal article" date="2023" name="Science">
        <title>Genome structures resolve the early diversification of teleost fishes.</title>
        <authorList>
            <person name="Parey E."/>
            <person name="Louis A."/>
            <person name="Montfort J."/>
            <person name="Bouchez O."/>
            <person name="Roques C."/>
            <person name="Iampietro C."/>
            <person name="Lluch J."/>
            <person name="Castinel A."/>
            <person name="Donnadieu C."/>
            <person name="Desvignes T."/>
            <person name="Floi Bucao C."/>
            <person name="Jouanno E."/>
            <person name="Wen M."/>
            <person name="Mejri S."/>
            <person name="Dirks R."/>
            <person name="Jansen H."/>
            <person name="Henkel C."/>
            <person name="Chen W.J."/>
            <person name="Zahm M."/>
            <person name="Cabau C."/>
            <person name="Klopp C."/>
            <person name="Thompson A.W."/>
            <person name="Robinson-Rechavi M."/>
            <person name="Braasch I."/>
            <person name="Lecointre G."/>
            <person name="Bobe J."/>
            <person name="Postlethwait J.H."/>
            <person name="Berthelot C."/>
            <person name="Roest Crollius H."/>
            <person name="Guiguen Y."/>
        </authorList>
    </citation>
    <scope>NUCLEOTIDE SEQUENCE</scope>
    <source>
        <strain evidence="1">WJC10195</strain>
    </source>
</reference>
<proteinExistence type="predicted"/>
<keyword evidence="2" id="KW-1185">Reference proteome</keyword>
<name>A0A9Q1ERS6_SYNKA</name>
<dbReference type="OrthoDB" id="8880842at2759"/>